<organism evidence="1 2">
    <name type="scientific">Amycolatopsis bartoniae</name>
    <dbReference type="NCBI Taxonomy" id="941986"/>
    <lineage>
        <taxon>Bacteria</taxon>
        <taxon>Bacillati</taxon>
        <taxon>Actinomycetota</taxon>
        <taxon>Actinomycetes</taxon>
        <taxon>Pseudonocardiales</taxon>
        <taxon>Pseudonocardiaceae</taxon>
        <taxon>Amycolatopsis</taxon>
    </lineage>
</organism>
<accession>A0A8H9IPZ2</accession>
<comment type="caution">
    <text evidence="1">The sequence shown here is derived from an EMBL/GenBank/DDBJ whole genome shotgun (WGS) entry which is preliminary data.</text>
</comment>
<proteinExistence type="predicted"/>
<evidence type="ECO:0000313" key="1">
    <source>
        <dbReference type="EMBL" id="GHF35498.1"/>
    </source>
</evidence>
<sequence>MGDDRVPVALAPGLPTAQAVAVRLCVPGGDTPDLAPLLVPGATYDSSYWDFPVKRNS</sequence>
<name>A0A8H9IPZ2_9PSEU</name>
<dbReference type="EMBL" id="BNAV01000001">
    <property type="protein sequence ID" value="GHF35498.1"/>
    <property type="molecule type" value="Genomic_DNA"/>
</dbReference>
<reference evidence="1" key="1">
    <citation type="journal article" date="2014" name="Int. J. Syst. Evol. Microbiol.">
        <title>Complete genome sequence of Corynebacterium casei LMG S-19264T (=DSM 44701T), isolated from a smear-ripened cheese.</title>
        <authorList>
            <consortium name="US DOE Joint Genome Institute (JGI-PGF)"/>
            <person name="Walter F."/>
            <person name="Albersmeier A."/>
            <person name="Kalinowski J."/>
            <person name="Ruckert C."/>
        </authorList>
    </citation>
    <scope>NUCLEOTIDE SEQUENCE</scope>
    <source>
        <strain evidence="1">CGMCC 4.7679</strain>
    </source>
</reference>
<gene>
    <name evidence="1" type="ORF">GCM10017566_05410</name>
</gene>
<evidence type="ECO:0000313" key="2">
    <source>
        <dbReference type="Proteomes" id="UP000658656"/>
    </source>
</evidence>
<keyword evidence="2" id="KW-1185">Reference proteome</keyword>
<dbReference type="AlphaFoldDB" id="A0A8H9IPZ2"/>
<protein>
    <submittedName>
        <fullName evidence="1">Uncharacterized protein</fullName>
    </submittedName>
</protein>
<reference evidence="1" key="2">
    <citation type="submission" date="2020-09" db="EMBL/GenBank/DDBJ databases">
        <authorList>
            <person name="Sun Q."/>
            <person name="Zhou Y."/>
        </authorList>
    </citation>
    <scope>NUCLEOTIDE SEQUENCE</scope>
    <source>
        <strain evidence="1">CGMCC 4.7679</strain>
    </source>
</reference>
<dbReference type="Proteomes" id="UP000658656">
    <property type="component" value="Unassembled WGS sequence"/>
</dbReference>